<evidence type="ECO:0000313" key="2">
    <source>
        <dbReference type="EMBL" id="EDV29614.1"/>
    </source>
</evidence>
<dbReference type="KEGG" id="tad:TRIADDRAFT_52186"/>
<dbReference type="HOGENOM" id="CLU_1112560_0_0_1"/>
<dbReference type="EMBL" id="DS985241">
    <property type="protein sequence ID" value="EDV29614.1"/>
    <property type="molecule type" value="Genomic_DNA"/>
</dbReference>
<dbReference type="GeneID" id="6749294"/>
<organism evidence="2 3">
    <name type="scientific">Trichoplax adhaerens</name>
    <name type="common">Trichoplax reptans</name>
    <dbReference type="NCBI Taxonomy" id="10228"/>
    <lineage>
        <taxon>Eukaryota</taxon>
        <taxon>Metazoa</taxon>
        <taxon>Placozoa</taxon>
        <taxon>Uniplacotomia</taxon>
        <taxon>Trichoplacea</taxon>
        <taxon>Trichoplacidae</taxon>
        <taxon>Trichoplax</taxon>
    </lineage>
</organism>
<feature type="region of interest" description="Disordered" evidence="1">
    <location>
        <begin position="41"/>
        <end position="60"/>
    </location>
</feature>
<dbReference type="CTD" id="6749294"/>
<dbReference type="AlphaFoldDB" id="B3RM03"/>
<keyword evidence="3" id="KW-1185">Reference proteome</keyword>
<evidence type="ECO:0000256" key="1">
    <source>
        <dbReference type="SAM" id="MobiDB-lite"/>
    </source>
</evidence>
<name>B3RM03_TRIAD</name>
<protein>
    <submittedName>
        <fullName evidence="2">Uncharacterized protein</fullName>
    </submittedName>
</protein>
<sequence>MAVNKLGSKFNLQNLELYHPKLSENYPYDCKNTEWLSCEKQKNSQNTPKVNKRKKQTQIHRQVFRKLDTDRNSVDPIDTRRHINSELLISGKPITTPCLTQTKLTSFFKYASNSFPVHGSYEGNDDEDSSMDQINKCLHTSATSTTLKNNDKLTANESDIPSDRFSSTDNCNKSKNIMASYPSGEEDVEFIKNDINLDIFTDSARVPPVGDSNLQISELHYEDVNDFVKVTDPPSPIIFTQWTQDSLLDE</sequence>
<reference evidence="2 3" key="1">
    <citation type="journal article" date="2008" name="Nature">
        <title>The Trichoplax genome and the nature of placozoans.</title>
        <authorList>
            <person name="Srivastava M."/>
            <person name="Begovic E."/>
            <person name="Chapman J."/>
            <person name="Putnam N.H."/>
            <person name="Hellsten U."/>
            <person name="Kawashima T."/>
            <person name="Kuo A."/>
            <person name="Mitros T."/>
            <person name="Salamov A."/>
            <person name="Carpenter M.L."/>
            <person name="Signorovitch A.Y."/>
            <person name="Moreno M.A."/>
            <person name="Kamm K."/>
            <person name="Grimwood J."/>
            <person name="Schmutz J."/>
            <person name="Shapiro H."/>
            <person name="Grigoriev I.V."/>
            <person name="Buss L.W."/>
            <person name="Schierwater B."/>
            <person name="Dellaporta S.L."/>
            <person name="Rokhsar D.S."/>
        </authorList>
    </citation>
    <scope>NUCLEOTIDE SEQUENCE [LARGE SCALE GENOMIC DNA]</scope>
    <source>
        <strain evidence="2 3">Grell-BS-1999</strain>
    </source>
</reference>
<dbReference type="InParanoid" id="B3RM03"/>
<proteinExistence type="predicted"/>
<dbReference type="RefSeq" id="XP_002108816.1">
    <property type="nucleotide sequence ID" value="XM_002108780.1"/>
</dbReference>
<feature type="compositionally biased region" description="Basic residues" evidence="1">
    <location>
        <begin position="50"/>
        <end position="60"/>
    </location>
</feature>
<gene>
    <name evidence="2" type="ORF">TRIADDRAFT_52186</name>
</gene>
<accession>B3RM03</accession>
<dbReference type="Proteomes" id="UP000009022">
    <property type="component" value="Unassembled WGS sequence"/>
</dbReference>
<evidence type="ECO:0000313" key="3">
    <source>
        <dbReference type="Proteomes" id="UP000009022"/>
    </source>
</evidence>